<gene>
    <name evidence="2" type="ORF">AXX12_11150</name>
</gene>
<reference evidence="2 3" key="1">
    <citation type="submission" date="2016-02" db="EMBL/GenBank/DDBJ databases">
        <title>Anaerosporomusa subterraneum gen. nov., sp. nov., a spore-forming obligate anaerobe isolated from saprolite.</title>
        <authorList>
            <person name="Choi J.K."/>
            <person name="Shah M."/>
            <person name="Yee N."/>
        </authorList>
    </citation>
    <scope>NUCLEOTIDE SEQUENCE [LARGE SCALE GENOMIC DNA]</scope>
    <source>
        <strain evidence="2 3">RU4</strain>
    </source>
</reference>
<comment type="caution">
    <text evidence="2">The sequence shown here is derived from an EMBL/GenBank/DDBJ whole genome shotgun (WGS) entry which is preliminary data.</text>
</comment>
<dbReference type="Proteomes" id="UP000076268">
    <property type="component" value="Unassembled WGS sequence"/>
</dbReference>
<dbReference type="AlphaFoldDB" id="A0A154BQX8"/>
<feature type="domain" description="FRG" evidence="1">
    <location>
        <begin position="21"/>
        <end position="115"/>
    </location>
</feature>
<dbReference type="Pfam" id="PF08867">
    <property type="entry name" value="FRG"/>
    <property type="match status" value="1"/>
</dbReference>
<dbReference type="OrthoDB" id="9816036at2"/>
<name>A0A154BQX8_ANASB</name>
<evidence type="ECO:0000259" key="1">
    <source>
        <dbReference type="SMART" id="SM00901"/>
    </source>
</evidence>
<accession>A0A154BQX8</accession>
<keyword evidence="3" id="KW-1185">Reference proteome</keyword>
<dbReference type="EMBL" id="LSGP01000020">
    <property type="protein sequence ID" value="KYZ75918.1"/>
    <property type="molecule type" value="Genomic_DNA"/>
</dbReference>
<sequence length="233" mass="27186">MKTTRISNFDQLHQKISLYREQGVWVFRGQSQTDWRLLPKAGREPYAVDNDEQYFSEWKRRAVEFTELSFQDDWDWLAIAQHYGLATRLLDWTYNPLAAAFFAVEHDCEQDAVIYAYYNEKNIDTETVAPFAAQGINKVKPKGLLQRITRQSGIFTIHNPPDLCLSEQRNSSDRLETIVISQSYRQTLLEELSYYGINRLTLFPDLDGLSRHVNWYMMISSRHGRDSLSGSTT</sequence>
<evidence type="ECO:0000313" key="3">
    <source>
        <dbReference type="Proteomes" id="UP000076268"/>
    </source>
</evidence>
<dbReference type="STRING" id="1794912.AXX12_11150"/>
<organism evidence="2 3">
    <name type="scientific">Anaerosporomusa subterranea</name>
    <dbReference type="NCBI Taxonomy" id="1794912"/>
    <lineage>
        <taxon>Bacteria</taxon>
        <taxon>Bacillati</taxon>
        <taxon>Bacillota</taxon>
        <taxon>Negativicutes</taxon>
        <taxon>Acetonemataceae</taxon>
        <taxon>Anaerosporomusa</taxon>
    </lineage>
</organism>
<dbReference type="InterPro" id="IPR014966">
    <property type="entry name" value="FRG-dom"/>
</dbReference>
<protein>
    <recommendedName>
        <fullName evidence="1">FRG domain-containing protein</fullName>
    </recommendedName>
</protein>
<dbReference type="SMART" id="SM00901">
    <property type="entry name" value="FRG"/>
    <property type="match status" value="1"/>
</dbReference>
<evidence type="ECO:0000313" key="2">
    <source>
        <dbReference type="EMBL" id="KYZ75918.1"/>
    </source>
</evidence>
<proteinExistence type="predicted"/>